<proteinExistence type="predicted"/>
<protein>
    <submittedName>
        <fullName evidence="1">Uncharacterized protein</fullName>
    </submittedName>
</protein>
<evidence type="ECO:0000313" key="2">
    <source>
        <dbReference type="Proteomes" id="UP000299102"/>
    </source>
</evidence>
<evidence type="ECO:0000313" key="1">
    <source>
        <dbReference type="EMBL" id="GBP73918.1"/>
    </source>
</evidence>
<gene>
    <name evidence="1" type="ORF">EVAR_103144_1</name>
</gene>
<sequence>MNIPGKFIVGIDFPAFNSVHELPEKYKYYRNVLCQYPMGSQIVSHALYSLDLTPVKYNARNSAAVKLVTKTSQWRKIGTRGRRRNGWGKAD</sequence>
<name>A0A4C1YD17_EUMVA</name>
<accession>A0A4C1YD17</accession>
<organism evidence="1 2">
    <name type="scientific">Eumeta variegata</name>
    <name type="common">Bagworm moth</name>
    <name type="synonym">Eumeta japonica</name>
    <dbReference type="NCBI Taxonomy" id="151549"/>
    <lineage>
        <taxon>Eukaryota</taxon>
        <taxon>Metazoa</taxon>
        <taxon>Ecdysozoa</taxon>
        <taxon>Arthropoda</taxon>
        <taxon>Hexapoda</taxon>
        <taxon>Insecta</taxon>
        <taxon>Pterygota</taxon>
        <taxon>Neoptera</taxon>
        <taxon>Endopterygota</taxon>
        <taxon>Lepidoptera</taxon>
        <taxon>Glossata</taxon>
        <taxon>Ditrysia</taxon>
        <taxon>Tineoidea</taxon>
        <taxon>Psychidae</taxon>
        <taxon>Oiketicinae</taxon>
        <taxon>Eumeta</taxon>
    </lineage>
</organism>
<comment type="caution">
    <text evidence="1">The sequence shown here is derived from an EMBL/GenBank/DDBJ whole genome shotgun (WGS) entry which is preliminary data.</text>
</comment>
<dbReference type="Proteomes" id="UP000299102">
    <property type="component" value="Unassembled WGS sequence"/>
</dbReference>
<dbReference type="EMBL" id="BGZK01001192">
    <property type="protein sequence ID" value="GBP73918.1"/>
    <property type="molecule type" value="Genomic_DNA"/>
</dbReference>
<dbReference type="AlphaFoldDB" id="A0A4C1YD17"/>
<reference evidence="1 2" key="1">
    <citation type="journal article" date="2019" name="Commun. Biol.">
        <title>The bagworm genome reveals a unique fibroin gene that provides high tensile strength.</title>
        <authorList>
            <person name="Kono N."/>
            <person name="Nakamura H."/>
            <person name="Ohtoshi R."/>
            <person name="Tomita M."/>
            <person name="Numata K."/>
            <person name="Arakawa K."/>
        </authorList>
    </citation>
    <scope>NUCLEOTIDE SEQUENCE [LARGE SCALE GENOMIC DNA]</scope>
</reference>
<keyword evidence="2" id="KW-1185">Reference proteome</keyword>